<protein>
    <submittedName>
        <fullName evidence="6">Phorbol-ester/DAG-type domain-containing protein</fullName>
    </submittedName>
</protein>
<keyword evidence="5" id="KW-1185">Reference proteome</keyword>
<dbReference type="InterPro" id="IPR046349">
    <property type="entry name" value="C1-like_sf"/>
</dbReference>
<dbReference type="PANTHER" id="PTHR20973">
    <property type="entry name" value="NON-SMC ELEMENT 1-RELATED"/>
    <property type="match status" value="1"/>
</dbReference>
<accession>A0A7E4VVX8</accession>
<feature type="domain" description="Phorbol-ester/DAG-type" evidence="4">
    <location>
        <begin position="195"/>
        <end position="258"/>
    </location>
</feature>
<dbReference type="Gene3D" id="1.10.10.10">
    <property type="entry name" value="Winged helix-like DNA-binding domain superfamily/Winged helix DNA-binding domain"/>
    <property type="match status" value="1"/>
</dbReference>
<dbReference type="GO" id="GO:0004842">
    <property type="term" value="F:ubiquitin-protein transferase activity"/>
    <property type="evidence" value="ECO:0007669"/>
    <property type="project" value="TreeGrafter"/>
</dbReference>
<organism evidence="5 6">
    <name type="scientific">Panagrellus redivivus</name>
    <name type="common">Microworm</name>
    <dbReference type="NCBI Taxonomy" id="6233"/>
    <lineage>
        <taxon>Eukaryota</taxon>
        <taxon>Metazoa</taxon>
        <taxon>Ecdysozoa</taxon>
        <taxon>Nematoda</taxon>
        <taxon>Chromadorea</taxon>
        <taxon>Rhabditida</taxon>
        <taxon>Tylenchina</taxon>
        <taxon>Panagrolaimomorpha</taxon>
        <taxon>Panagrolaimoidea</taxon>
        <taxon>Panagrolaimidae</taxon>
        <taxon>Panagrellus</taxon>
    </lineage>
</organism>
<evidence type="ECO:0000313" key="6">
    <source>
        <dbReference type="WBParaSite" id="Pan_g405.t1"/>
    </source>
</evidence>
<keyword evidence="2" id="KW-0862">Zinc</keyword>
<dbReference type="GO" id="GO:0005634">
    <property type="term" value="C:nucleus"/>
    <property type="evidence" value="ECO:0007669"/>
    <property type="project" value="TreeGrafter"/>
</dbReference>
<dbReference type="InterPro" id="IPR011513">
    <property type="entry name" value="Nse1"/>
</dbReference>
<dbReference type="PANTHER" id="PTHR20973:SF0">
    <property type="entry name" value="NON-STRUCTURAL MAINTENANCE OF CHROMOSOMES ELEMENT 1 HOMOLOG"/>
    <property type="match status" value="1"/>
</dbReference>
<proteinExistence type="predicted"/>
<dbReference type="InterPro" id="IPR002219">
    <property type="entry name" value="PKC_DAG/PE"/>
</dbReference>
<evidence type="ECO:0000259" key="4">
    <source>
        <dbReference type="PROSITE" id="PS50081"/>
    </source>
</evidence>
<sequence>MAGRSEAVQYEHTPGADITKIAKHHCNPHKLFLNLVRELRAVRVSMVVDVFSRCCTACKMDHNVSAKLYPAILANQIMQTINEKLEGEVFGRLEVVSDERFPDEQYIVLAWPAANQATTNHLKVVSPAESKFFYELIGKMFAEDNEQRGEVPIMDATLLGVENGEFKPAQSEEFLHKLVRDAVFTQHDERETYSLHPKAVLEFQTVLINQGYNIPTCPVCRKLIVLRRTSTTCTTCNTEIHNMCIHRMVEKSDRKVPCPGAPITGGRCKNKYDEAFAADLYFDDPIVLDLHTPEVVESDKRAATVEPGASSDVSMSD</sequence>
<evidence type="ECO:0000256" key="2">
    <source>
        <dbReference type="ARBA" id="ARBA00022833"/>
    </source>
</evidence>
<dbReference type="GO" id="GO:0030915">
    <property type="term" value="C:Smc5-Smc6 complex"/>
    <property type="evidence" value="ECO:0007669"/>
    <property type="project" value="InterPro"/>
</dbReference>
<name>A0A7E4VVX8_PANRE</name>
<dbReference type="SUPFAM" id="SSF57889">
    <property type="entry name" value="Cysteine-rich domain"/>
    <property type="match status" value="1"/>
</dbReference>
<evidence type="ECO:0000256" key="1">
    <source>
        <dbReference type="ARBA" id="ARBA00022723"/>
    </source>
</evidence>
<keyword evidence="1" id="KW-0479">Metal-binding</keyword>
<reference evidence="6" key="2">
    <citation type="submission" date="2020-10" db="UniProtKB">
        <authorList>
            <consortium name="WormBaseParasite"/>
        </authorList>
    </citation>
    <scope>IDENTIFICATION</scope>
</reference>
<dbReference type="Proteomes" id="UP000492821">
    <property type="component" value="Unassembled WGS sequence"/>
</dbReference>
<feature type="region of interest" description="Disordered" evidence="3">
    <location>
        <begin position="298"/>
        <end position="317"/>
    </location>
</feature>
<dbReference type="GO" id="GO:0046872">
    <property type="term" value="F:metal ion binding"/>
    <property type="evidence" value="ECO:0007669"/>
    <property type="project" value="UniProtKB-KW"/>
</dbReference>
<dbReference type="GO" id="GO:0000724">
    <property type="term" value="P:double-strand break repair via homologous recombination"/>
    <property type="evidence" value="ECO:0007669"/>
    <property type="project" value="TreeGrafter"/>
</dbReference>
<dbReference type="WBParaSite" id="Pan_g405.t1">
    <property type="protein sequence ID" value="Pan_g405.t1"/>
    <property type="gene ID" value="Pan_g405"/>
</dbReference>
<dbReference type="InterPro" id="IPR036388">
    <property type="entry name" value="WH-like_DNA-bd_sf"/>
</dbReference>
<dbReference type="PROSITE" id="PS50081">
    <property type="entry name" value="ZF_DAG_PE_2"/>
    <property type="match status" value="1"/>
</dbReference>
<reference evidence="5" key="1">
    <citation type="journal article" date="2013" name="Genetics">
        <title>The draft genome and transcriptome of Panagrellus redivivus are shaped by the harsh demands of a free-living lifestyle.</title>
        <authorList>
            <person name="Srinivasan J."/>
            <person name="Dillman A.R."/>
            <person name="Macchietto M.G."/>
            <person name="Heikkinen L."/>
            <person name="Lakso M."/>
            <person name="Fracchia K.M."/>
            <person name="Antoshechkin I."/>
            <person name="Mortazavi A."/>
            <person name="Wong G."/>
            <person name="Sternberg P.W."/>
        </authorList>
    </citation>
    <scope>NUCLEOTIDE SEQUENCE [LARGE SCALE GENOMIC DNA]</scope>
    <source>
        <strain evidence="5">MT8872</strain>
    </source>
</reference>
<dbReference type="AlphaFoldDB" id="A0A7E4VVX8"/>
<evidence type="ECO:0000313" key="5">
    <source>
        <dbReference type="Proteomes" id="UP000492821"/>
    </source>
</evidence>
<evidence type="ECO:0000256" key="3">
    <source>
        <dbReference type="SAM" id="MobiDB-lite"/>
    </source>
</evidence>